<dbReference type="PANTHER" id="PTHR33048:SF47">
    <property type="entry name" value="INTEGRAL MEMBRANE PROTEIN-RELATED"/>
    <property type="match status" value="1"/>
</dbReference>
<feature type="domain" description="Rhodopsin" evidence="8">
    <location>
        <begin position="51"/>
        <end position="256"/>
    </location>
</feature>
<evidence type="ECO:0000259" key="8">
    <source>
        <dbReference type="Pfam" id="PF20684"/>
    </source>
</evidence>
<reference evidence="9" key="1">
    <citation type="submission" date="2020-01" db="EMBL/GenBank/DDBJ databases">
        <title>Identification and distribution of gene clusters putatively required for synthesis of sphingolipid metabolism inhibitors in phylogenetically diverse species of the filamentous fungus Fusarium.</title>
        <authorList>
            <person name="Kim H.-S."/>
            <person name="Busman M."/>
            <person name="Brown D.W."/>
            <person name="Divon H."/>
            <person name="Uhlig S."/>
            <person name="Proctor R.H."/>
        </authorList>
    </citation>
    <scope>NUCLEOTIDE SEQUENCE</scope>
    <source>
        <strain evidence="9">NRRL 53441</strain>
    </source>
</reference>
<evidence type="ECO:0000256" key="4">
    <source>
        <dbReference type="ARBA" id="ARBA00023136"/>
    </source>
</evidence>
<feature type="transmembrane region" description="Helical" evidence="7">
    <location>
        <begin position="121"/>
        <end position="142"/>
    </location>
</feature>
<comment type="caution">
    <text evidence="9">The sequence shown here is derived from an EMBL/GenBank/DDBJ whole genome shotgun (WGS) entry which is preliminary data.</text>
</comment>
<dbReference type="AlphaFoldDB" id="A0A8H4KVZ4"/>
<dbReference type="InterPro" id="IPR049326">
    <property type="entry name" value="Rhodopsin_dom_fungi"/>
</dbReference>
<feature type="transmembrane region" description="Helical" evidence="7">
    <location>
        <begin position="225"/>
        <end position="254"/>
    </location>
</feature>
<keyword evidence="10" id="KW-1185">Reference proteome</keyword>
<feature type="region of interest" description="Disordered" evidence="6">
    <location>
        <begin position="271"/>
        <end position="290"/>
    </location>
</feature>
<comment type="similarity">
    <text evidence="5">Belongs to the SAT4 family.</text>
</comment>
<evidence type="ECO:0000256" key="2">
    <source>
        <dbReference type="ARBA" id="ARBA00022692"/>
    </source>
</evidence>
<sequence>MSQDIGVMSPPKGVDPDFDGMSDLQETVIIVFSVTFFVATLFCALRLYCAAIITRRFDWDIPIPYGFGKHIWNVRLKNMLTYMDFVLALCLTYLWPPVFAKLAILALYYRLIPNKRFHYTIYAFVAALLISTILFTVLITVPCKPVYGLNGTCDVKLMTAQGVLNIASDVILIVLPIPIIYKLKLPLKQRITAILLLTLGSGVIIVSCIRFGYVQVMQENPDNTWIQAYAALWSCIEMNVAIICNCLAHLAPFVRRHLPLLKKFVARGTPNDKGDSVEPGRGASHKQWGRDQTSYGYRLHSIDRQQATPAELESGIVVVEEFSVDFTLGKKARPASSTEI</sequence>
<gene>
    <name evidence="9" type="ORF">F53441_1250</name>
</gene>
<keyword evidence="3 7" id="KW-1133">Transmembrane helix</keyword>
<evidence type="ECO:0000313" key="10">
    <source>
        <dbReference type="Proteomes" id="UP000605986"/>
    </source>
</evidence>
<name>A0A8H4KVZ4_9HYPO</name>
<keyword evidence="2 7" id="KW-0812">Transmembrane</keyword>
<dbReference type="EMBL" id="JAADJG010000048">
    <property type="protein sequence ID" value="KAF4456694.1"/>
    <property type="molecule type" value="Genomic_DNA"/>
</dbReference>
<evidence type="ECO:0000256" key="5">
    <source>
        <dbReference type="ARBA" id="ARBA00038359"/>
    </source>
</evidence>
<dbReference type="OrthoDB" id="5401779at2759"/>
<feature type="transmembrane region" description="Helical" evidence="7">
    <location>
        <begin position="193"/>
        <end position="213"/>
    </location>
</feature>
<dbReference type="Pfam" id="PF20684">
    <property type="entry name" value="Fung_rhodopsin"/>
    <property type="match status" value="1"/>
</dbReference>
<protein>
    <submittedName>
        <fullName evidence="9">Puromycin-sensitive aminopeptidase</fullName>
    </submittedName>
</protein>
<evidence type="ECO:0000313" key="9">
    <source>
        <dbReference type="EMBL" id="KAF4456694.1"/>
    </source>
</evidence>
<dbReference type="PANTHER" id="PTHR33048">
    <property type="entry name" value="PTH11-LIKE INTEGRAL MEMBRANE PROTEIN (AFU_ORTHOLOGUE AFUA_5G11245)"/>
    <property type="match status" value="1"/>
</dbReference>
<evidence type="ECO:0000256" key="6">
    <source>
        <dbReference type="SAM" id="MobiDB-lite"/>
    </source>
</evidence>
<proteinExistence type="inferred from homology"/>
<feature type="transmembrane region" description="Helical" evidence="7">
    <location>
        <begin position="28"/>
        <end position="53"/>
    </location>
</feature>
<evidence type="ECO:0000256" key="7">
    <source>
        <dbReference type="SAM" id="Phobius"/>
    </source>
</evidence>
<dbReference type="InterPro" id="IPR052337">
    <property type="entry name" value="SAT4-like"/>
</dbReference>
<organism evidence="9 10">
    <name type="scientific">Fusarium austroafricanum</name>
    <dbReference type="NCBI Taxonomy" id="2364996"/>
    <lineage>
        <taxon>Eukaryota</taxon>
        <taxon>Fungi</taxon>
        <taxon>Dikarya</taxon>
        <taxon>Ascomycota</taxon>
        <taxon>Pezizomycotina</taxon>
        <taxon>Sordariomycetes</taxon>
        <taxon>Hypocreomycetidae</taxon>
        <taxon>Hypocreales</taxon>
        <taxon>Nectriaceae</taxon>
        <taxon>Fusarium</taxon>
        <taxon>Fusarium concolor species complex</taxon>
    </lineage>
</organism>
<dbReference type="GO" id="GO:0016020">
    <property type="term" value="C:membrane"/>
    <property type="evidence" value="ECO:0007669"/>
    <property type="project" value="UniProtKB-SubCell"/>
</dbReference>
<feature type="transmembrane region" description="Helical" evidence="7">
    <location>
        <begin position="162"/>
        <end position="181"/>
    </location>
</feature>
<dbReference type="GO" id="GO:0004177">
    <property type="term" value="F:aminopeptidase activity"/>
    <property type="evidence" value="ECO:0007669"/>
    <property type="project" value="UniProtKB-KW"/>
</dbReference>
<keyword evidence="9" id="KW-0645">Protease</keyword>
<keyword evidence="9" id="KW-0031">Aminopeptidase</keyword>
<keyword evidence="4 7" id="KW-0472">Membrane</keyword>
<feature type="transmembrane region" description="Helical" evidence="7">
    <location>
        <begin position="85"/>
        <end position="109"/>
    </location>
</feature>
<evidence type="ECO:0000256" key="3">
    <source>
        <dbReference type="ARBA" id="ARBA00022989"/>
    </source>
</evidence>
<dbReference type="Proteomes" id="UP000605986">
    <property type="component" value="Unassembled WGS sequence"/>
</dbReference>
<evidence type="ECO:0000256" key="1">
    <source>
        <dbReference type="ARBA" id="ARBA00004141"/>
    </source>
</evidence>
<comment type="subcellular location">
    <subcellularLocation>
        <location evidence="1">Membrane</location>
        <topology evidence="1">Multi-pass membrane protein</topology>
    </subcellularLocation>
</comment>
<keyword evidence="9" id="KW-0378">Hydrolase</keyword>
<accession>A0A8H4KVZ4</accession>